<protein>
    <submittedName>
        <fullName evidence="1">Uncharacterized protein</fullName>
    </submittedName>
</protein>
<dbReference type="EMBL" id="METD01000001">
    <property type="protein sequence ID" value="OGB73817.1"/>
    <property type="molecule type" value="Genomic_DNA"/>
</dbReference>
<sequence>MFGTPEHNYNQRSGEVYRPDTPEYRFHMAILDVTKNTESRRVIDSGWGKKQGGPYDEKCLASFRDEYWDRLDEISYEPAIGHSPELAARLIVEGISDFKYLKPSNERYNIHVGLADQADDIFAGTDIVVTIEDTETGQKIPFGIDATVSQDNDVLRKKTNRIKHNLNDGHLNKIRFYRDPSTGRPIGAKEMPLVVISINPEQLKLMAEQCEKRFDVDRKYVNLRPAIKSTFSQFNFETELASEIVDQLDRQISYLSNQAESNHKRYNNGQEWTPEMIENSKKAYDRLFLIRDLVASSILSEPKKREQQSATPYNVIRPVTTF</sequence>
<accession>A0A1F4NRA1</accession>
<dbReference type="Proteomes" id="UP000178085">
    <property type="component" value="Unassembled WGS sequence"/>
</dbReference>
<dbReference type="AlphaFoldDB" id="A0A1F4NRA1"/>
<comment type="caution">
    <text evidence="1">The sequence shown here is derived from an EMBL/GenBank/DDBJ whole genome shotgun (WGS) entry which is preliminary data.</text>
</comment>
<evidence type="ECO:0000313" key="2">
    <source>
        <dbReference type="Proteomes" id="UP000178085"/>
    </source>
</evidence>
<organism evidence="1 2">
    <name type="scientific">candidate division Kazan bacterium RIFCSPLOWO2_01_FULL_45_19</name>
    <dbReference type="NCBI Taxonomy" id="1798538"/>
    <lineage>
        <taxon>Bacteria</taxon>
        <taxon>Bacteria division Kazan-3B-28</taxon>
    </lineage>
</organism>
<reference evidence="1 2" key="1">
    <citation type="journal article" date="2016" name="Nat. Commun.">
        <title>Thousands of microbial genomes shed light on interconnected biogeochemical processes in an aquifer system.</title>
        <authorList>
            <person name="Anantharaman K."/>
            <person name="Brown C.T."/>
            <person name="Hug L.A."/>
            <person name="Sharon I."/>
            <person name="Castelle C.J."/>
            <person name="Probst A.J."/>
            <person name="Thomas B.C."/>
            <person name="Singh A."/>
            <person name="Wilkins M.J."/>
            <person name="Karaoz U."/>
            <person name="Brodie E.L."/>
            <person name="Williams K.H."/>
            <person name="Hubbard S.S."/>
            <person name="Banfield J.F."/>
        </authorList>
    </citation>
    <scope>NUCLEOTIDE SEQUENCE [LARGE SCALE GENOMIC DNA]</scope>
</reference>
<gene>
    <name evidence="1" type="ORF">A3K51_03285</name>
</gene>
<name>A0A1F4NRA1_UNCK3</name>
<proteinExistence type="predicted"/>
<evidence type="ECO:0000313" key="1">
    <source>
        <dbReference type="EMBL" id="OGB73817.1"/>
    </source>
</evidence>